<dbReference type="RefSeq" id="WP_326019914.1">
    <property type="nucleotide sequence ID" value="NZ_JAOZYC010000137.1"/>
</dbReference>
<gene>
    <name evidence="1" type="ORF">OKJ99_25825</name>
</gene>
<dbReference type="Proteomes" id="UP001354931">
    <property type="component" value="Unassembled WGS sequence"/>
</dbReference>
<dbReference type="PANTHER" id="PTHR47691">
    <property type="entry name" value="REGULATOR-RELATED"/>
    <property type="match status" value="1"/>
</dbReference>
<dbReference type="PANTHER" id="PTHR47691:SF3">
    <property type="entry name" value="HTH-TYPE TRANSCRIPTIONAL REGULATOR RV0890C-RELATED"/>
    <property type="match status" value="1"/>
</dbReference>
<dbReference type="PRINTS" id="PR00364">
    <property type="entry name" value="DISEASERSIST"/>
</dbReference>
<dbReference type="SUPFAM" id="SSF48452">
    <property type="entry name" value="TPR-like"/>
    <property type="match status" value="1"/>
</dbReference>
<dbReference type="InterPro" id="IPR027417">
    <property type="entry name" value="P-loop_NTPase"/>
</dbReference>
<dbReference type="Gene3D" id="3.40.50.300">
    <property type="entry name" value="P-loop containing nucleotide triphosphate hydrolases"/>
    <property type="match status" value="1"/>
</dbReference>
<name>A0ABU6FA68_9ACTN</name>
<dbReference type="EMBL" id="JAOZYC010000137">
    <property type="protein sequence ID" value="MEB8340925.1"/>
    <property type="molecule type" value="Genomic_DNA"/>
</dbReference>
<proteinExistence type="predicted"/>
<organism evidence="1 2">
    <name type="scientific">Streptomyces endophyticus</name>
    <dbReference type="NCBI Taxonomy" id="714166"/>
    <lineage>
        <taxon>Bacteria</taxon>
        <taxon>Bacillati</taxon>
        <taxon>Actinomycetota</taxon>
        <taxon>Actinomycetes</taxon>
        <taxon>Kitasatosporales</taxon>
        <taxon>Streptomycetaceae</taxon>
        <taxon>Streptomyces</taxon>
    </lineage>
</organism>
<dbReference type="InterPro" id="IPR011990">
    <property type="entry name" value="TPR-like_helical_dom_sf"/>
</dbReference>
<sequence length="633" mass="68314">MRKQAGEVGTLLRLVADSRADDSLIGREAELTQLRSLLSGHRLVTVTGPVGVGKSLLGDVAAQRARPSRRQVVRVSWPEATGRPGAFRDAVRQALLGTPLSPDGPSAGRRAGPRVLLFLDDIDPVHDECVGVVQRHLLHHPTLQVLITARRPLGLGDEAVLRLGPLATGPEADGSPSPAARLFLATAGRALRHRDPATLERVQTICHTLDGLPLSIELAAAQLRSYSLHDLAELVEHGQSWLHSPRPRLRRHRSVEEAVGAVHTLCSPWMRMVWSRASILAGPFGEAAAVLLCTGGEIAPHQVPGLLTQLASLGLLQHENDPHGPGEPRYRMPAAVREFGERRLTEAGELDIAVERRAGHCRRVVHLAEHLWEHGHQTQAVRLVADEQHNLNAILRYALTDPRPEATVAALETATRLWFWWVTGHAAAGLRYLLQLLARCPDDHPAAAPAAWLAAWLAARTDPDTALTLLDRIWPGAVLDGDDTLLARIAHVHGLIALTLGDPLQAADLFEQACVLTPDRVTGGPGRAVYLAALAFARRDTEPRAAHRAALAALAQPGLRDDMWSSMRARYALALVDHQNGRASRAWTRAHRAVSDADSATCAPQAHAALRSLLTVLRTGQATPAPVIPGLSA</sequence>
<reference evidence="1 2" key="1">
    <citation type="submission" date="2022-10" db="EMBL/GenBank/DDBJ databases">
        <authorList>
            <person name="Xie J."/>
            <person name="Shen N."/>
        </authorList>
    </citation>
    <scope>NUCLEOTIDE SEQUENCE [LARGE SCALE GENOMIC DNA]</scope>
    <source>
        <strain evidence="1 2">YIM65594</strain>
    </source>
</reference>
<evidence type="ECO:0000313" key="2">
    <source>
        <dbReference type="Proteomes" id="UP001354931"/>
    </source>
</evidence>
<evidence type="ECO:0000313" key="1">
    <source>
        <dbReference type="EMBL" id="MEB8340925.1"/>
    </source>
</evidence>
<keyword evidence="2" id="KW-1185">Reference proteome</keyword>
<comment type="caution">
    <text evidence="1">The sequence shown here is derived from an EMBL/GenBank/DDBJ whole genome shotgun (WGS) entry which is preliminary data.</text>
</comment>
<dbReference type="SUPFAM" id="SSF52540">
    <property type="entry name" value="P-loop containing nucleoside triphosphate hydrolases"/>
    <property type="match status" value="1"/>
</dbReference>
<accession>A0ABU6FA68</accession>
<evidence type="ECO:0008006" key="3">
    <source>
        <dbReference type="Google" id="ProtNLM"/>
    </source>
</evidence>
<protein>
    <recommendedName>
        <fullName evidence="3">AAA+ ATPase domain-containing protein</fullName>
    </recommendedName>
</protein>